<dbReference type="PANTHER" id="PTHR11920">
    <property type="entry name" value="GUANYLYL CYCLASE"/>
    <property type="match status" value="1"/>
</dbReference>
<name>A0A1W0XE99_HYPEX</name>
<dbReference type="GO" id="GO:0035556">
    <property type="term" value="P:intracellular signal transduction"/>
    <property type="evidence" value="ECO:0007669"/>
    <property type="project" value="InterPro"/>
</dbReference>
<dbReference type="GO" id="GO:0005524">
    <property type="term" value="F:ATP binding"/>
    <property type="evidence" value="ECO:0007669"/>
    <property type="project" value="InterPro"/>
</dbReference>
<keyword evidence="5" id="KW-0547">Nucleotide-binding</keyword>
<dbReference type="InterPro" id="IPR011009">
    <property type="entry name" value="Kinase-like_dom_sf"/>
</dbReference>
<dbReference type="EMBL" id="MTYJ01000002">
    <property type="protein sequence ID" value="OQV25796.1"/>
    <property type="molecule type" value="Genomic_DNA"/>
</dbReference>
<protein>
    <recommendedName>
        <fullName evidence="3">guanylate cyclase</fullName>
        <ecNumber evidence="3">4.6.1.2</ecNumber>
    </recommendedName>
</protein>
<keyword evidence="14" id="KW-1185">Reference proteome</keyword>
<dbReference type="GO" id="GO:0007168">
    <property type="term" value="P:receptor guanylyl cyclase signaling pathway"/>
    <property type="evidence" value="ECO:0007669"/>
    <property type="project" value="TreeGrafter"/>
</dbReference>
<evidence type="ECO:0000256" key="5">
    <source>
        <dbReference type="ARBA" id="ARBA00022741"/>
    </source>
</evidence>
<organism evidence="13 14">
    <name type="scientific">Hypsibius exemplaris</name>
    <name type="common">Freshwater tardigrade</name>
    <dbReference type="NCBI Taxonomy" id="2072580"/>
    <lineage>
        <taxon>Eukaryota</taxon>
        <taxon>Metazoa</taxon>
        <taxon>Ecdysozoa</taxon>
        <taxon>Tardigrada</taxon>
        <taxon>Eutardigrada</taxon>
        <taxon>Parachela</taxon>
        <taxon>Hypsibioidea</taxon>
        <taxon>Hypsibiidae</taxon>
        <taxon>Hypsibius</taxon>
    </lineage>
</organism>
<dbReference type="Pfam" id="PF00211">
    <property type="entry name" value="Guanylate_cyc"/>
    <property type="match status" value="1"/>
</dbReference>
<proteinExistence type="predicted"/>
<dbReference type="GO" id="GO:0001653">
    <property type="term" value="F:peptide receptor activity"/>
    <property type="evidence" value="ECO:0007669"/>
    <property type="project" value="TreeGrafter"/>
</dbReference>
<comment type="catalytic activity">
    <reaction evidence="1">
        <text>GTP = 3',5'-cyclic GMP + diphosphate</text>
        <dbReference type="Rhea" id="RHEA:13665"/>
        <dbReference type="ChEBI" id="CHEBI:33019"/>
        <dbReference type="ChEBI" id="CHEBI:37565"/>
        <dbReference type="ChEBI" id="CHEBI:57746"/>
        <dbReference type="EC" id="4.6.1.2"/>
    </reaction>
</comment>
<keyword evidence="8" id="KW-0325">Glycoprotein</keyword>
<dbReference type="SUPFAM" id="SSF56112">
    <property type="entry name" value="Protein kinase-like (PK-like)"/>
    <property type="match status" value="1"/>
</dbReference>
<evidence type="ECO:0000256" key="6">
    <source>
        <dbReference type="ARBA" id="ARBA00022989"/>
    </source>
</evidence>
<dbReference type="FunFam" id="3.30.70.1230:FF:000030">
    <property type="entry name" value="Si:ch211-215j19.12"/>
    <property type="match status" value="1"/>
</dbReference>
<dbReference type="GO" id="GO:0004383">
    <property type="term" value="F:guanylate cyclase activity"/>
    <property type="evidence" value="ECO:0007669"/>
    <property type="project" value="UniProtKB-EC"/>
</dbReference>
<comment type="caution">
    <text evidence="13">The sequence shown here is derived from an EMBL/GenBank/DDBJ whole genome shotgun (WGS) entry which is preliminary data.</text>
</comment>
<evidence type="ECO:0000259" key="11">
    <source>
        <dbReference type="PROSITE" id="PS50011"/>
    </source>
</evidence>
<keyword evidence="4" id="KW-0812">Transmembrane</keyword>
<dbReference type="InterPro" id="IPR001054">
    <property type="entry name" value="A/G_cyclase"/>
</dbReference>
<dbReference type="InterPro" id="IPR000719">
    <property type="entry name" value="Prot_kinase_dom"/>
</dbReference>
<dbReference type="OrthoDB" id="1890790at2759"/>
<gene>
    <name evidence="13" type="ORF">BV898_00721</name>
</gene>
<dbReference type="InterPro" id="IPR001245">
    <property type="entry name" value="Ser-Thr/Tyr_kinase_cat_dom"/>
</dbReference>
<reference evidence="14" key="1">
    <citation type="submission" date="2017-01" db="EMBL/GenBank/DDBJ databases">
        <title>Comparative genomics of anhydrobiosis in the tardigrade Hypsibius dujardini.</title>
        <authorList>
            <person name="Yoshida Y."/>
            <person name="Koutsovoulos G."/>
            <person name="Laetsch D."/>
            <person name="Stevens L."/>
            <person name="Kumar S."/>
            <person name="Horikawa D."/>
            <person name="Ishino K."/>
            <person name="Komine S."/>
            <person name="Tomita M."/>
            <person name="Blaxter M."/>
            <person name="Arakawa K."/>
        </authorList>
    </citation>
    <scope>NUCLEOTIDE SEQUENCE [LARGE SCALE GENOMIC DNA]</scope>
    <source>
        <strain evidence="14">Z151</strain>
    </source>
</reference>
<dbReference type="PROSITE" id="PS50125">
    <property type="entry name" value="GUANYLATE_CYCLASE_2"/>
    <property type="match status" value="1"/>
</dbReference>
<keyword evidence="9" id="KW-0456">Lyase</keyword>
<dbReference type="Gene3D" id="3.30.70.1230">
    <property type="entry name" value="Nucleotide cyclase"/>
    <property type="match status" value="1"/>
</dbReference>
<evidence type="ECO:0000256" key="2">
    <source>
        <dbReference type="ARBA" id="ARBA00004167"/>
    </source>
</evidence>
<dbReference type="CDD" id="cd07302">
    <property type="entry name" value="CHD"/>
    <property type="match status" value="1"/>
</dbReference>
<evidence type="ECO:0000256" key="9">
    <source>
        <dbReference type="ARBA" id="ARBA00023239"/>
    </source>
</evidence>
<evidence type="ECO:0000256" key="7">
    <source>
        <dbReference type="ARBA" id="ARBA00023136"/>
    </source>
</evidence>
<evidence type="ECO:0000256" key="1">
    <source>
        <dbReference type="ARBA" id="ARBA00001436"/>
    </source>
</evidence>
<keyword evidence="10" id="KW-0141">cGMP biosynthesis</keyword>
<dbReference type="SMART" id="SM00044">
    <property type="entry name" value="CYCc"/>
    <property type="match status" value="1"/>
</dbReference>
<dbReference type="Gene3D" id="3.40.50.2300">
    <property type="match status" value="1"/>
</dbReference>
<dbReference type="Gene3D" id="1.10.510.10">
    <property type="entry name" value="Transferase(Phosphotransferase) domain 1"/>
    <property type="match status" value="1"/>
</dbReference>
<dbReference type="InterPro" id="IPR028082">
    <property type="entry name" value="Peripla_BP_I"/>
</dbReference>
<evidence type="ECO:0000256" key="10">
    <source>
        <dbReference type="ARBA" id="ARBA00023293"/>
    </source>
</evidence>
<sequence length="799" mass="89609">MTNGDYVYVSIAPLEYPHPDFGNFTWQNFDALDTIAKEAYKSLLLIRPVSTDVNSTKRETFFRTAIGLSKTEYNYTYGRRLNITEMPSPFTISSYASIYMLAQVLNETQRNGSRQPFVSANLASKFYDRCFATPLGEFCFDRNGQRRIGLEVTQYSPLSDALDKQIFNVDKFNLSLVALQAVTWATGPTMTWPVPNIPLCGFSGQEGECADQGPRYTITWTVATSVSLLVLIISACVLARRVMLNDAQLQSQRWEIDLSLLQKPFTEDGDALDRRFGIPPRTEKLPDATEKLTKTVATVNETGKACLKEQAVWIKSYKTCRRNSVMVKPSKKFQRCLNNLYDLRHPNLVAFMGVVTQAGPDITLLVNEWCSRGNVREMMDTNRVQVDWQIKNSLISDLVQGLRFIHQSTFTCHGSLTPNVCLVDVRLTLKIAELGYREILTLGFGVPTWDQVHGTDDTRLALYNAPEVMTSSDGTRTETPEADVFAVGKIIQGIATDFGWLKLEGPVVLGPDCPWMTKQEVLLCLKPNPRERPTALRLVRNLARTNSRLLGKIIVRMGAYAEELEEAVVARTLELEEEQRRCDMLLLEMIPVEIVHKLRHGMPVHPELFDSVSLSFSNLIGFLDFITLSAPLDVIRLLNTSHGLFDQVIMGYDVYKVETIGDSYFLSSGLPDRNGHRHAFEISSCAVQLRQAFESDEAIKECPVTLQIQAGIHSGACVASVVGLKMPRYCLFGDTVNTASRMESYGEPSKIHISTETMALLPQGSFRLESRGSLSIRGKGEMETYWLEPAAPSNIELIF</sequence>
<dbReference type="PANTHER" id="PTHR11920:SF501">
    <property type="entry name" value="GUANYLATE CYCLASE 32E"/>
    <property type="match status" value="1"/>
</dbReference>
<feature type="domain" description="Guanylate cyclase" evidence="12">
    <location>
        <begin position="613"/>
        <end position="743"/>
    </location>
</feature>
<dbReference type="InterPro" id="IPR050401">
    <property type="entry name" value="Cyclic_nucleotide_synthase"/>
</dbReference>
<evidence type="ECO:0000313" key="13">
    <source>
        <dbReference type="EMBL" id="OQV25796.1"/>
    </source>
</evidence>
<keyword evidence="13" id="KW-0675">Receptor</keyword>
<feature type="domain" description="Protein kinase" evidence="11">
    <location>
        <begin position="265"/>
        <end position="608"/>
    </location>
</feature>
<keyword evidence="7" id="KW-0472">Membrane</keyword>
<comment type="subcellular location">
    <subcellularLocation>
        <location evidence="2">Membrane</location>
        <topology evidence="2">Single-pass membrane protein</topology>
    </subcellularLocation>
</comment>
<evidence type="ECO:0000313" key="14">
    <source>
        <dbReference type="Proteomes" id="UP000192578"/>
    </source>
</evidence>
<dbReference type="EC" id="4.6.1.2" evidence="3"/>
<dbReference type="SUPFAM" id="SSF53822">
    <property type="entry name" value="Periplasmic binding protein-like I"/>
    <property type="match status" value="1"/>
</dbReference>
<evidence type="ECO:0000259" key="12">
    <source>
        <dbReference type="PROSITE" id="PS50125"/>
    </source>
</evidence>
<keyword evidence="6" id="KW-1133">Transmembrane helix</keyword>
<dbReference type="PROSITE" id="PS50011">
    <property type="entry name" value="PROTEIN_KINASE_DOM"/>
    <property type="match status" value="1"/>
</dbReference>
<evidence type="ECO:0000256" key="8">
    <source>
        <dbReference type="ARBA" id="ARBA00023180"/>
    </source>
</evidence>
<evidence type="ECO:0000256" key="3">
    <source>
        <dbReference type="ARBA" id="ARBA00012202"/>
    </source>
</evidence>
<dbReference type="Pfam" id="PF07714">
    <property type="entry name" value="PK_Tyr_Ser-Thr"/>
    <property type="match status" value="1"/>
</dbReference>
<dbReference type="GO" id="GO:0005886">
    <property type="term" value="C:plasma membrane"/>
    <property type="evidence" value="ECO:0007669"/>
    <property type="project" value="TreeGrafter"/>
</dbReference>
<dbReference type="GO" id="GO:0004672">
    <property type="term" value="F:protein kinase activity"/>
    <property type="evidence" value="ECO:0007669"/>
    <property type="project" value="InterPro"/>
</dbReference>
<dbReference type="InterPro" id="IPR029787">
    <property type="entry name" value="Nucleotide_cyclase"/>
</dbReference>
<accession>A0A1W0XE99</accession>
<dbReference type="Proteomes" id="UP000192578">
    <property type="component" value="Unassembled WGS sequence"/>
</dbReference>
<dbReference type="GO" id="GO:0004016">
    <property type="term" value="F:adenylate cyclase activity"/>
    <property type="evidence" value="ECO:0007669"/>
    <property type="project" value="TreeGrafter"/>
</dbReference>
<evidence type="ECO:0000256" key="4">
    <source>
        <dbReference type="ARBA" id="ARBA00022692"/>
    </source>
</evidence>
<dbReference type="AlphaFoldDB" id="A0A1W0XE99"/>
<dbReference type="SUPFAM" id="SSF55073">
    <property type="entry name" value="Nucleotide cyclase"/>
    <property type="match status" value="1"/>
</dbReference>